<evidence type="ECO:0000313" key="1">
    <source>
        <dbReference type="EMBL" id="CAF4453044.1"/>
    </source>
</evidence>
<dbReference type="Proteomes" id="UP000663844">
    <property type="component" value="Unassembled WGS sequence"/>
</dbReference>
<evidence type="ECO:0000313" key="2">
    <source>
        <dbReference type="Proteomes" id="UP000663844"/>
    </source>
</evidence>
<dbReference type="Gene3D" id="2.130.10.10">
    <property type="entry name" value="YVTN repeat-like/Quinoprotein amine dehydrogenase"/>
    <property type="match status" value="1"/>
</dbReference>
<protein>
    <submittedName>
        <fullName evidence="1">Uncharacterized protein</fullName>
    </submittedName>
</protein>
<accession>A0A820SH85</accession>
<reference evidence="1" key="1">
    <citation type="submission" date="2021-02" db="EMBL/GenBank/DDBJ databases">
        <authorList>
            <person name="Nowell W R."/>
        </authorList>
    </citation>
    <scope>NUCLEOTIDE SEQUENCE</scope>
</reference>
<dbReference type="EMBL" id="CAJOAZ010033206">
    <property type="protein sequence ID" value="CAF4453044.1"/>
    <property type="molecule type" value="Genomic_DNA"/>
</dbReference>
<proteinExistence type="predicted"/>
<sequence length="94" mass="10884">NDVHLVVCINQETFLLANGQNQIKLWNVNLNTFDEIQLNDTYGSIQSICHIEKGLAIGTKLNYILLKEIDNEQIDVIMRVCLILNQRFLSYDFI</sequence>
<gene>
    <name evidence="1" type="ORF">OXD698_LOCUS54513</name>
</gene>
<dbReference type="AlphaFoldDB" id="A0A820SH85"/>
<name>A0A820SH85_9BILA</name>
<feature type="non-terminal residue" evidence="1">
    <location>
        <position position="1"/>
    </location>
</feature>
<dbReference type="InterPro" id="IPR015943">
    <property type="entry name" value="WD40/YVTN_repeat-like_dom_sf"/>
</dbReference>
<organism evidence="1 2">
    <name type="scientific">Adineta steineri</name>
    <dbReference type="NCBI Taxonomy" id="433720"/>
    <lineage>
        <taxon>Eukaryota</taxon>
        <taxon>Metazoa</taxon>
        <taxon>Spiralia</taxon>
        <taxon>Gnathifera</taxon>
        <taxon>Rotifera</taxon>
        <taxon>Eurotatoria</taxon>
        <taxon>Bdelloidea</taxon>
        <taxon>Adinetida</taxon>
        <taxon>Adinetidae</taxon>
        <taxon>Adineta</taxon>
    </lineage>
</organism>
<comment type="caution">
    <text evidence="1">The sequence shown here is derived from an EMBL/GenBank/DDBJ whole genome shotgun (WGS) entry which is preliminary data.</text>
</comment>